<dbReference type="Gene3D" id="1.20.1720.10">
    <property type="entry name" value="Multidrug resistance protein D"/>
    <property type="match status" value="1"/>
</dbReference>
<gene>
    <name evidence="7" type="ORF">Sar04_33710</name>
</gene>
<dbReference type="InterPro" id="IPR011701">
    <property type="entry name" value="MFS"/>
</dbReference>
<feature type="transmembrane region" description="Helical" evidence="5">
    <location>
        <begin position="93"/>
        <end position="110"/>
    </location>
</feature>
<feature type="transmembrane region" description="Helical" evidence="5">
    <location>
        <begin position="461"/>
        <end position="478"/>
    </location>
</feature>
<sequence length="517" mass="53806">MGSANAYGVQRTTLGGPDGFGRRFPAVPDCRMNNGELDAAEAPRTASGRPVRRWPAATVGVLAVFLGGLNISLLVIALPTIRSVFDLSPSGQQWLISGYFLTFGLVLVPAGRYGDLRGRRNVFVAGIALFVVASTAAGFAPSGTWLIVARLAQGVGVGMALPQVFGTVQRMFAARERGRPLGLLAAAVSASRLAGPVLGGVLVTVGGAEQGWRWIFLINVPIGIIVAAFGWRLFPVAERDQRSELDLIGALLLICGLGLLWLMQGEQWPGLLRWLFLPAGVAMLAAFVLWERSYAHRGEPIFNLNLFRIRTFALGAFIATFYFAGYDAIYYLLSEYLQNGLGHSELVAGIALMPLALGTVVGSVAAGAKAGRVGRPLIAVGLAFAAVGLAVLLVADLFLPGPNSPHAATLPLLLVGLGGGLATAGVGGGLVIAPNQTLALSHVPPAEGGSAGGMLQTGQRFGGGVGVAVVGTALFASLENTGDWLLAFRIPMAVIIGFFVTALVAALIDLVTRSRTH</sequence>
<evidence type="ECO:0000313" key="8">
    <source>
        <dbReference type="Proteomes" id="UP000677457"/>
    </source>
</evidence>
<feature type="transmembrane region" description="Helical" evidence="5">
    <location>
        <begin position="180"/>
        <end position="205"/>
    </location>
</feature>
<reference evidence="7 8" key="1">
    <citation type="submission" date="2021-03" db="EMBL/GenBank/DDBJ databases">
        <title>Whole genome shotgun sequence of Salinispora arenicola NBRC 105043.</title>
        <authorList>
            <person name="Komaki H."/>
            <person name="Tamura T."/>
        </authorList>
    </citation>
    <scope>NUCLEOTIDE SEQUENCE [LARGE SCALE GENOMIC DNA]</scope>
    <source>
        <strain evidence="7 8">NBRC 105043</strain>
    </source>
</reference>
<organism evidence="7 8">
    <name type="scientific">Salinispora arenicola</name>
    <dbReference type="NCBI Taxonomy" id="168697"/>
    <lineage>
        <taxon>Bacteria</taxon>
        <taxon>Bacillati</taxon>
        <taxon>Actinomycetota</taxon>
        <taxon>Actinomycetes</taxon>
        <taxon>Micromonosporales</taxon>
        <taxon>Micromonosporaceae</taxon>
        <taxon>Salinispora</taxon>
    </lineage>
</organism>
<feature type="transmembrane region" description="Helical" evidence="5">
    <location>
        <begin position="346"/>
        <end position="365"/>
    </location>
</feature>
<keyword evidence="3 5" id="KW-1133">Transmembrane helix</keyword>
<evidence type="ECO:0000313" key="7">
    <source>
        <dbReference type="EMBL" id="GIM86635.1"/>
    </source>
</evidence>
<protein>
    <submittedName>
        <fullName evidence="7">MFS transporter</fullName>
    </submittedName>
</protein>
<evidence type="ECO:0000256" key="1">
    <source>
        <dbReference type="ARBA" id="ARBA00004651"/>
    </source>
</evidence>
<feature type="transmembrane region" description="Helical" evidence="5">
    <location>
        <begin position="377"/>
        <end position="399"/>
    </location>
</feature>
<evidence type="ECO:0000256" key="2">
    <source>
        <dbReference type="ARBA" id="ARBA00022692"/>
    </source>
</evidence>
<evidence type="ECO:0000256" key="4">
    <source>
        <dbReference type="ARBA" id="ARBA00023136"/>
    </source>
</evidence>
<feature type="transmembrane region" description="Helical" evidence="5">
    <location>
        <begin position="411"/>
        <end position="433"/>
    </location>
</feature>
<name>A0ABQ4JUJ5_SALAC</name>
<feature type="transmembrane region" description="Helical" evidence="5">
    <location>
        <begin position="311"/>
        <end position="334"/>
    </location>
</feature>
<comment type="subcellular location">
    <subcellularLocation>
        <location evidence="1">Cell membrane</location>
        <topology evidence="1">Multi-pass membrane protein</topology>
    </subcellularLocation>
</comment>
<dbReference type="InterPro" id="IPR036259">
    <property type="entry name" value="MFS_trans_sf"/>
</dbReference>
<comment type="caution">
    <text evidence="7">The sequence shown here is derived from an EMBL/GenBank/DDBJ whole genome shotgun (WGS) entry which is preliminary data.</text>
</comment>
<evidence type="ECO:0000256" key="3">
    <source>
        <dbReference type="ARBA" id="ARBA00022989"/>
    </source>
</evidence>
<evidence type="ECO:0000259" key="6">
    <source>
        <dbReference type="PROSITE" id="PS50850"/>
    </source>
</evidence>
<feature type="transmembrane region" description="Helical" evidence="5">
    <location>
        <begin position="490"/>
        <end position="511"/>
    </location>
</feature>
<accession>A0ABQ4JUJ5</accession>
<dbReference type="EMBL" id="BOQM01000026">
    <property type="protein sequence ID" value="GIM86635.1"/>
    <property type="molecule type" value="Genomic_DNA"/>
</dbReference>
<keyword evidence="2 5" id="KW-0812">Transmembrane</keyword>
<feature type="transmembrane region" description="Helical" evidence="5">
    <location>
        <begin position="54"/>
        <end position="81"/>
    </location>
</feature>
<feature type="transmembrane region" description="Helical" evidence="5">
    <location>
        <begin position="147"/>
        <end position="168"/>
    </location>
</feature>
<feature type="transmembrane region" description="Helical" evidence="5">
    <location>
        <begin position="122"/>
        <end position="141"/>
    </location>
</feature>
<proteinExistence type="predicted"/>
<dbReference type="CDD" id="cd17321">
    <property type="entry name" value="MFS_MMR_MDR_like"/>
    <property type="match status" value="1"/>
</dbReference>
<evidence type="ECO:0000256" key="5">
    <source>
        <dbReference type="SAM" id="Phobius"/>
    </source>
</evidence>
<keyword evidence="4 5" id="KW-0472">Membrane</keyword>
<feature type="domain" description="Major facilitator superfamily (MFS) profile" evidence="6">
    <location>
        <begin position="56"/>
        <end position="517"/>
    </location>
</feature>
<feature type="transmembrane region" description="Helical" evidence="5">
    <location>
        <begin position="245"/>
        <end position="264"/>
    </location>
</feature>
<feature type="transmembrane region" description="Helical" evidence="5">
    <location>
        <begin position="211"/>
        <end position="233"/>
    </location>
</feature>
<feature type="transmembrane region" description="Helical" evidence="5">
    <location>
        <begin position="270"/>
        <end position="290"/>
    </location>
</feature>
<dbReference type="PROSITE" id="PS50850">
    <property type="entry name" value="MFS"/>
    <property type="match status" value="1"/>
</dbReference>
<dbReference type="Gene3D" id="1.20.1250.20">
    <property type="entry name" value="MFS general substrate transporter like domains"/>
    <property type="match status" value="1"/>
</dbReference>
<dbReference type="Pfam" id="PF07690">
    <property type="entry name" value="MFS_1"/>
    <property type="match status" value="1"/>
</dbReference>
<dbReference type="SUPFAM" id="SSF103473">
    <property type="entry name" value="MFS general substrate transporter"/>
    <property type="match status" value="1"/>
</dbReference>
<keyword evidence="8" id="KW-1185">Reference proteome</keyword>
<dbReference type="PANTHER" id="PTHR42718">
    <property type="entry name" value="MAJOR FACILITATOR SUPERFAMILY MULTIDRUG TRANSPORTER MFSC"/>
    <property type="match status" value="1"/>
</dbReference>
<dbReference type="PANTHER" id="PTHR42718:SF39">
    <property type="entry name" value="ACTINORHODIN TRANSPORTER-RELATED"/>
    <property type="match status" value="1"/>
</dbReference>
<dbReference type="Proteomes" id="UP000677457">
    <property type="component" value="Unassembled WGS sequence"/>
</dbReference>
<dbReference type="InterPro" id="IPR020846">
    <property type="entry name" value="MFS_dom"/>
</dbReference>